<evidence type="ECO:0000313" key="1">
    <source>
        <dbReference type="EMBL" id="STZ04962.1"/>
    </source>
</evidence>
<evidence type="ECO:0008006" key="3">
    <source>
        <dbReference type="Google" id="ProtNLM"/>
    </source>
</evidence>
<sequence length="107" mass="12617">MVEKDTHDNVEPGFVISPKILDKLDVKHGVTREEVIQCFYNKNNEDDLIDNREQNRTMPPTLWFLAETNCGRLLKIVYVFREDNSTFYVKSAYEPNSTEIHIFNKYS</sequence>
<dbReference type="EMBL" id="UGPY01000005">
    <property type="protein sequence ID" value="STZ04962.1"/>
    <property type="molecule type" value="Genomic_DNA"/>
</dbReference>
<proteinExistence type="predicted"/>
<gene>
    <name evidence="1" type="ORF">NCTC10465_02418</name>
</gene>
<dbReference type="Proteomes" id="UP000255230">
    <property type="component" value="Unassembled WGS sequence"/>
</dbReference>
<organism evidence="1 2">
    <name type="scientific">Faucicola osloensis</name>
    <name type="common">Moraxella osloensis</name>
    <dbReference type="NCBI Taxonomy" id="34062"/>
    <lineage>
        <taxon>Bacteria</taxon>
        <taxon>Pseudomonadati</taxon>
        <taxon>Pseudomonadota</taxon>
        <taxon>Gammaproteobacteria</taxon>
        <taxon>Moraxellales</taxon>
        <taxon>Moraxellaceae</taxon>
        <taxon>Faucicola</taxon>
    </lineage>
</organism>
<dbReference type="GeneID" id="35779496"/>
<dbReference type="RefSeq" id="WP_065252130.1">
    <property type="nucleotide sequence ID" value="NZ_CP014237.1"/>
</dbReference>
<protein>
    <recommendedName>
        <fullName evidence="3">ADP-ribosyl-(Dinitrogen reductase) hydrolase</fullName>
    </recommendedName>
</protein>
<evidence type="ECO:0000313" key="2">
    <source>
        <dbReference type="Proteomes" id="UP000255230"/>
    </source>
</evidence>
<reference evidence="1 2" key="1">
    <citation type="submission" date="2018-06" db="EMBL/GenBank/DDBJ databases">
        <authorList>
            <consortium name="Pathogen Informatics"/>
            <person name="Doyle S."/>
        </authorList>
    </citation>
    <scope>NUCLEOTIDE SEQUENCE [LARGE SCALE GENOMIC DNA]</scope>
    <source>
        <strain evidence="1 2">NCTC10465</strain>
    </source>
</reference>
<name>A0A378QX06_FAUOS</name>
<dbReference type="AlphaFoldDB" id="A0A378QX06"/>
<keyword evidence="2" id="KW-1185">Reference proteome</keyword>
<accession>A0A378QX06</accession>